<dbReference type="GO" id="GO:0005524">
    <property type="term" value="F:ATP binding"/>
    <property type="evidence" value="ECO:0007669"/>
    <property type="project" value="InterPro"/>
</dbReference>
<dbReference type="GO" id="GO:0003877">
    <property type="term" value="F:ATP:ADP adenylyltransferase activity"/>
    <property type="evidence" value="ECO:0007669"/>
    <property type="project" value="InterPro"/>
</dbReference>
<keyword evidence="5" id="KW-1185">Reference proteome</keyword>
<dbReference type="InterPro" id="IPR045759">
    <property type="entry name" value="Ap4A_phos1/2_N"/>
</dbReference>
<organism evidence="4 5">
    <name type="scientific">Tetrapyrgos nigripes</name>
    <dbReference type="NCBI Taxonomy" id="182062"/>
    <lineage>
        <taxon>Eukaryota</taxon>
        <taxon>Fungi</taxon>
        <taxon>Dikarya</taxon>
        <taxon>Basidiomycota</taxon>
        <taxon>Agaricomycotina</taxon>
        <taxon>Agaricomycetes</taxon>
        <taxon>Agaricomycetidae</taxon>
        <taxon>Agaricales</taxon>
        <taxon>Marasmiineae</taxon>
        <taxon>Marasmiaceae</taxon>
        <taxon>Tetrapyrgos</taxon>
    </lineage>
</organism>
<dbReference type="SUPFAM" id="SSF54197">
    <property type="entry name" value="HIT-like"/>
    <property type="match status" value="1"/>
</dbReference>
<name>A0A8H5LV80_9AGAR</name>
<accession>A0A8H5LV80</accession>
<comment type="caution">
    <text evidence="4">The sequence shown here is derived from an EMBL/GenBank/DDBJ whole genome shotgun (WGS) entry which is preliminary data.</text>
</comment>
<evidence type="ECO:0000313" key="5">
    <source>
        <dbReference type="Proteomes" id="UP000559256"/>
    </source>
</evidence>
<gene>
    <name evidence="4" type="ORF">D9758_001877</name>
</gene>
<proteinExistence type="predicted"/>
<dbReference type="Pfam" id="PF09830">
    <property type="entry name" value="ATP_transf"/>
    <property type="match status" value="1"/>
</dbReference>
<dbReference type="EMBL" id="JAACJM010000010">
    <property type="protein sequence ID" value="KAF5370748.1"/>
    <property type="molecule type" value="Genomic_DNA"/>
</dbReference>
<evidence type="ECO:0000259" key="2">
    <source>
        <dbReference type="Pfam" id="PF09830"/>
    </source>
</evidence>
<dbReference type="Proteomes" id="UP000559256">
    <property type="component" value="Unassembled WGS sequence"/>
</dbReference>
<evidence type="ECO:0000259" key="3">
    <source>
        <dbReference type="Pfam" id="PF19327"/>
    </source>
</evidence>
<dbReference type="GO" id="GO:0009117">
    <property type="term" value="P:nucleotide metabolic process"/>
    <property type="evidence" value="ECO:0007669"/>
    <property type="project" value="InterPro"/>
</dbReference>
<reference evidence="4 5" key="1">
    <citation type="journal article" date="2020" name="ISME J.">
        <title>Uncovering the hidden diversity of litter-decomposition mechanisms in mushroom-forming fungi.</title>
        <authorList>
            <person name="Floudas D."/>
            <person name="Bentzer J."/>
            <person name="Ahren D."/>
            <person name="Johansson T."/>
            <person name="Persson P."/>
            <person name="Tunlid A."/>
        </authorList>
    </citation>
    <scope>NUCLEOTIDE SEQUENCE [LARGE SCALE GENOMIC DNA]</scope>
    <source>
        <strain evidence="4 5">CBS 291.85</strain>
    </source>
</reference>
<sequence length="343" mass="37788">MLASEIIDSIPSSYEKGLASGDLFFFPSSVHHHEENGIDYEIRLCPALQKKPEPLKTSPVPSAKSEKPVDPFSPPYNPNLFVGYLPDQEQGEDEAYAVLMNKYSVVKHHFLMVTKGYQSQTSPLMPADLLAAYQLLIAAKKAHKNVFAFYNCGDLSGASQPHKHLQFIEADDEEGPPIEKIAKTINLETPNRPFTINRLSHATHLFRFPSTFSSLSASEQEATLAQAFISLLDLVVSTVRYEPDYPVGKPSYNVLLTLQHLHLIPRKKEHHTLANGDLLPVNSLGFAGMLLVKSEPELEAVKSEGIVRILRSVGCASVHDKQIVGDTADADVAGNIQVTNSHI</sequence>
<dbReference type="InterPro" id="IPR019200">
    <property type="entry name" value="ATP_adenylylTrfase_C"/>
</dbReference>
<feature type="domain" description="Ap4A phosphorylase 1/2 N-terminal" evidence="3">
    <location>
        <begin position="6"/>
        <end position="180"/>
    </location>
</feature>
<feature type="active site" description="Nucleophile" evidence="1">
    <location>
        <position position="164"/>
    </location>
</feature>
<dbReference type="InterPro" id="IPR036265">
    <property type="entry name" value="HIT-like_sf"/>
</dbReference>
<evidence type="ECO:0008006" key="6">
    <source>
        <dbReference type="Google" id="ProtNLM"/>
    </source>
</evidence>
<evidence type="ECO:0000256" key="1">
    <source>
        <dbReference type="PIRSR" id="PIRSR000846-1"/>
    </source>
</evidence>
<evidence type="ECO:0000313" key="4">
    <source>
        <dbReference type="EMBL" id="KAF5370748.1"/>
    </source>
</evidence>
<protein>
    <recommendedName>
        <fullName evidence="6">ATP adenylyltransferase</fullName>
    </recommendedName>
</protein>
<feature type="domain" description="ATP adenylyltransferase C-terminal" evidence="2">
    <location>
        <begin position="208"/>
        <end position="315"/>
    </location>
</feature>
<dbReference type="InterPro" id="IPR009163">
    <property type="entry name" value="Ap4A_phos1/2"/>
</dbReference>
<dbReference type="Pfam" id="PF19327">
    <property type="entry name" value="Ap4A_phos_N"/>
    <property type="match status" value="1"/>
</dbReference>
<dbReference type="InterPro" id="IPR043171">
    <property type="entry name" value="Ap4A_phos1/2-like"/>
</dbReference>
<dbReference type="PANTHER" id="PTHR38420:SF1">
    <property type="entry name" value="PUTATIVE (AFU_ORTHOLOGUE AFUA_5G14690)-RELATED"/>
    <property type="match status" value="1"/>
</dbReference>
<dbReference type="PANTHER" id="PTHR38420">
    <property type="entry name" value="AP-4-A PHOSPHORYLASE II"/>
    <property type="match status" value="1"/>
</dbReference>
<dbReference type="PIRSF" id="PIRSF000846">
    <property type="entry name" value="ATP_adenylyltr"/>
    <property type="match status" value="1"/>
</dbReference>
<dbReference type="AlphaFoldDB" id="A0A8H5LV80"/>
<dbReference type="OrthoDB" id="10267950at2759"/>
<dbReference type="Gene3D" id="3.30.428.70">
    <property type="match status" value="1"/>
</dbReference>